<dbReference type="AlphaFoldDB" id="A0A0F8GT33"/>
<dbReference type="Proteomes" id="UP000034298">
    <property type="component" value="Unassembled WGS sequence"/>
</dbReference>
<evidence type="ECO:0000313" key="1">
    <source>
        <dbReference type="EMBL" id="KKG35545.1"/>
    </source>
</evidence>
<dbReference type="RefSeq" id="WP_048046100.1">
    <property type="nucleotide sequence ID" value="NZ_JJPC01000058.1"/>
</dbReference>
<accession>A0A0F8GT33</accession>
<dbReference type="EMBL" id="JJPC01000058">
    <property type="protein sequence ID" value="KKG35545.1"/>
    <property type="molecule type" value="Genomic_DNA"/>
</dbReference>
<sequence length="265" mass="31017">MIGEPVNEFEGRKKGYFVVLGIAGMIVETVLRNNGIPEKEPFTLCRKYYEKCVLEDPTIPYAERALQNMYQWTVRNPSRFERSITDFGSNGLAKGAYEIYGWITKDSIYYDEGILSGMLEDIGFNYERVKEDWKKDIIEPYVLTDKKTKEPKIKSYASATTINGKRIKGIRIKIKTLADKLNMEEPIFKMPEEEKEKEPDEMNLREKCIKFLNENSKYRTLAYTDEQAAIGLIREHDQIELMYGKNYIVQTMAICRKNHREIQQN</sequence>
<dbReference type="PATRIC" id="fig|2209.62.peg.4097"/>
<comment type="caution">
    <text evidence="1">The sequence shown here is derived from an EMBL/GenBank/DDBJ whole genome shotgun (WGS) entry which is preliminary data.</text>
</comment>
<name>A0A0F8GT33_METMZ</name>
<proteinExistence type="predicted"/>
<protein>
    <submittedName>
        <fullName evidence="1">Uncharacterized protein</fullName>
    </submittedName>
</protein>
<reference evidence="1 2" key="1">
    <citation type="journal article" date="2015" name="ISME J.">
        <title>Genomic and phenotypic differentiation among Methanosarcina mazei populations from Columbia River sediment.</title>
        <authorList>
            <person name="Youngblut N.D."/>
            <person name="Wirth J.S."/>
            <person name="Henriksen J.R."/>
            <person name="Smith M."/>
            <person name="Simon H."/>
            <person name="Metcalf W.W."/>
            <person name="Whitaker R.J."/>
        </authorList>
    </citation>
    <scope>NUCLEOTIDE SEQUENCE [LARGE SCALE GENOMIC DNA]</scope>
    <source>
        <strain evidence="1 2">3.F.A.1B.1</strain>
    </source>
</reference>
<evidence type="ECO:0000313" key="2">
    <source>
        <dbReference type="Proteomes" id="UP000034298"/>
    </source>
</evidence>
<organism evidence="1 2">
    <name type="scientific">Methanosarcina mazei</name>
    <name type="common">Methanosarcina frisia</name>
    <dbReference type="NCBI Taxonomy" id="2209"/>
    <lineage>
        <taxon>Archaea</taxon>
        <taxon>Methanobacteriati</taxon>
        <taxon>Methanobacteriota</taxon>
        <taxon>Stenosarchaea group</taxon>
        <taxon>Methanomicrobia</taxon>
        <taxon>Methanosarcinales</taxon>
        <taxon>Methanosarcinaceae</taxon>
        <taxon>Methanosarcina</taxon>
    </lineage>
</organism>
<gene>
    <name evidence="1" type="ORF">DU30_19245</name>
</gene>